<proteinExistence type="predicted"/>
<dbReference type="InterPro" id="IPR039248">
    <property type="entry name" value="Ptase_RsbX"/>
</dbReference>
<accession>G8TXS3</accession>
<dbReference type="AlphaFoldDB" id="G8TXS3"/>
<dbReference type="Gene3D" id="3.60.40.10">
    <property type="entry name" value="PPM-type phosphatase domain"/>
    <property type="match status" value="1"/>
</dbReference>
<feature type="domain" description="PPM-type phosphatase" evidence="1">
    <location>
        <begin position="3"/>
        <end position="217"/>
    </location>
</feature>
<dbReference type="EMBL" id="CP003179">
    <property type="protein sequence ID" value="AEW05029.1"/>
    <property type="molecule type" value="Genomic_DNA"/>
</dbReference>
<dbReference type="SMART" id="SM00331">
    <property type="entry name" value="PP2C_SIG"/>
    <property type="match status" value="1"/>
</dbReference>
<name>G8TXS3_SULAD</name>
<evidence type="ECO:0000313" key="3">
    <source>
        <dbReference type="Proteomes" id="UP000005439"/>
    </source>
</evidence>
<dbReference type="PANTHER" id="PTHR35801:SF1">
    <property type="entry name" value="PHOSPHOSERINE PHOSPHATASE RSBX"/>
    <property type="match status" value="1"/>
</dbReference>
<dbReference type="InterPro" id="IPR036457">
    <property type="entry name" value="PPM-type-like_dom_sf"/>
</dbReference>
<evidence type="ECO:0000259" key="1">
    <source>
        <dbReference type="SMART" id="SM00331"/>
    </source>
</evidence>
<dbReference type="HOGENOM" id="CLU_1102167_0_0_9"/>
<dbReference type="InterPro" id="IPR001932">
    <property type="entry name" value="PPM-type_phosphatase-like_dom"/>
</dbReference>
<dbReference type="PATRIC" id="fig|679936.5.peg.1597"/>
<gene>
    <name evidence="2" type="ordered locus">Sulac_1532</name>
</gene>
<dbReference type="Proteomes" id="UP000005439">
    <property type="component" value="Chromosome"/>
</dbReference>
<sequence length="234" mass="25130">MFRIQVAWSKMPKGGVGTSGDSVELVERPLGGVTLILADGQGSGPAARRISRLVSMKAVSLIADGSRDGAVARAVQDMLYTAREGRVTATLALLTVDFATRSLVISRNSPAPVVVRQEGRVFRIDGAAEVIGTYRRTKPQVTELDLVEGTICLTFSDGLSQAGRRYGREIDWAAWDARLAASDVDQLADLVDALMQDAVDLDQGRPGDDISIMALGVRRDDQSSLRRLSASIPF</sequence>
<dbReference type="PANTHER" id="PTHR35801">
    <property type="entry name" value="PHOSPHOSERINE PHOSPHATASE RSBX"/>
    <property type="match status" value="1"/>
</dbReference>
<dbReference type="SUPFAM" id="SSF81606">
    <property type="entry name" value="PP2C-like"/>
    <property type="match status" value="1"/>
</dbReference>
<reference evidence="3" key="1">
    <citation type="submission" date="2011-12" db="EMBL/GenBank/DDBJ databases">
        <title>The complete genome of chromosome of Sulfobacillus acidophilus DSM 10332.</title>
        <authorList>
            <person name="Lucas S."/>
            <person name="Han J."/>
            <person name="Lapidus A."/>
            <person name="Bruce D."/>
            <person name="Goodwin L."/>
            <person name="Pitluck S."/>
            <person name="Peters L."/>
            <person name="Kyrpides N."/>
            <person name="Mavromatis K."/>
            <person name="Ivanova N."/>
            <person name="Mikhailova N."/>
            <person name="Chertkov O."/>
            <person name="Saunders E."/>
            <person name="Detter J.C."/>
            <person name="Tapia R."/>
            <person name="Han C."/>
            <person name="Land M."/>
            <person name="Hauser L."/>
            <person name="Markowitz V."/>
            <person name="Cheng J.-F."/>
            <person name="Hugenholtz P."/>
            <person name="Woyke T."/>
            <person name="Wu D."/>
            <person name="Pukall R."/>
            <person name="Gehrich-Schroeter G."/>
            <person name="Schneider S."/>
            <person name="Klenk H.-P."/>
            <person name="Eisen J.A."/>
        </authorList>
    </citation>
    <scope>NUCLEOTIDE SEQUENCE [LARGE SCALE GENOMIC DNA]</scope>
    <source>
        <strain evidence="3">ATCC 700253 / DSM 10332 / NAL</strain>
    </source>
</reference>
<dbReference type="KEGG" id="sap:Sulac_1532"/>
<organism evidence="2 3">
    <name type="scientific">Sulfobacillus acidophilus (strain ATCC 700253 / DSM 10332 / NAL)</name>
    <dbReference type="NCBI Taxonomy" id="679936"/>
    <lineage>
        <taxon>Bacteria</taxon>
        <taxon>Bacillati</taxon>
        <taxon>Bacillota</taxon>
        <taxon>Clostridia</taxon>
        <taxon>Eubacteriales</taxon>
        <taxon>Clostridiales Family XVII. Incertae Sedis</taxon>
        <taxon>Sulfobacillus</taxon>
    </lineage>
</organism>
<evidence type="ECO:0000313" key="2">
    <source>
        <dbReference type="EMBL" id="AEW05029.1"/>
    </source>
</evidence>
<dbReference type="STRING" id="679936.Sulac_1532"/>
<reference evidence="2 3" key="2">
    <citation type="journal article" date="2012" name="Stand. Genomic Sci.">
        <title>Complete genome sequence of the moderately thermophilic mineral-sulfide-oxidizing firmicute Sulfobacillus acidophilus type strain (NAL(T)).</title>
        <authorList>
            <person name="Anderson I."/>
            <person name="Chertkov O."/>
            <person name="Chen A."/>
            <person name="Saunders E."/>
            <person name="Lapidus A."/>
            <person name="Nolan M."/>
            <person name="Lucas S."/>
            <person name="Hammon N."/>
            <person name="Deshpande S."/>
            <person name="Cheng J.F."/>
            <person name="Han C."/>
            <person name="Tapia R."/>
            <person name="Goodwin L.A."/>
            <person name="Pitluck S."/>
            <person name="Liolios K."/>
            <person name="Pagani I."/>
            <person name="Ivanova N."/>
            <person name="Mikhailova N."/>
            <person name="Pati A."/>
            <person name="Palaniappan K."/>
            <person name="Land M."/>
            <person name="Pan C."/>
            <person name="Rohde M."/>
            <person name="Pukall R."/>
            <person name="Goker M."/>
            <person name="Detter J.C."/>
            <person name="Woyke T."/>
            <person name="Bristow J."/>
            <person name="Eisen J.A."/>
            <person name="Markowitz V."/>
            <person name="Hugenholtz P."/>
            <person name="Kyrpides N.C."/>
            <person name="Klenk H.P."/>
            <person name="Mavromatis K."/>
        </authorList>
    </citation>
    <scope>NUCLEOTIDE SEQUENCE [LARGE SCALE GENOMIC DNA]</scope>
    <source>
        <strain evidence="3">ATCC 700253 / DSM 10332 / NAL</strain>
    </source>
</reference>
<dbReference type="Pfam" id="PF07228">
    <property type="entry name" value="SpoIIE"/>
    <property type="match status" value="1"/>
</dbReference>
<keyword evidence="3" id="KW-1185">Reference proteome</keyword>
<protein>
    <submittedName>
        <fullName evidence="2">Stage II sporulation protein E</fullName>
    </submittedName>
</protein>